<evidence type="ECO:0000313" key="1">
    <source>
        <dbReference type="EMBL" id="MTW00335.1"/>
    </source>
</evidence>
<feature type="non-terminal residue" evidence="1">
    <location>
        <position position="1"/>
    </location>
</feature>
<dbReference type="Proteomes" id="UP000437160">
    <property type="component" value="Unassembled WGS sequence"/>
</dbReference>
<sequence length="80" mass="9302">YLLWRQVFMAAVANQYGFIKVTVSDTDGNFLYGVETYKRYQTLDCEYSFFTTDGKGGYKFIKWWYFTGTGAQVGKLDPFS</sequence>
<organism evidence="1 2">
    <name type="scientific">Streptococcus pneumoniae</name>
    <dbReference type="NCBI Taxonomy" id="1313"/>
    <lineage>
        <taxon>Bacteria</taxon>
        <taxon>Bacillati</taxon>
        <taxon>Bacillota</taxon>
        <taxon>Bacilli</taxon>
        <taxon>Lactobacillales</taxon>
        <taxon>Streptococcaceae</taxon>
        <taxon>Streptococcus</taxon>
    </lineage>
</organism>
<name>A0A6I3V1H7_STREE</name>
<accession>A0A6I3V1H7</accession>
<comment type="caution">
    <text evidence="1">The sequence shown here is derived from an EMBL/GenBank/DDBJ whole genome shotgun (WGS) entry which is preliminary data.</text>
</comment>
<proteinExistence type="predicted"/>
<reference evidence="1 2" key="1">
    <citation type="submission" date="2019-11" db="EMBL/GenBank/DDBJ databases">
        <title>Growth characteristics of pneumococcus vary with the chemical composition of the capsule and with environmental conditions.</title>
        <authorList>
            <person name="Tothpal A."/>
            <person name="Desobry K."/>
            <person name="Joshi S."/>
            <person name="Wyllie A.L."/>
            <person name="Weinberger D.M."/>
        </authorList>
    </citation>
    <scope>NUCLEOTIDE SEQUENCE [LARGE SCALE GENOMIC DNA]</scope>
    <source>
        <strain evidence="2">pnumococcus19F</strain>
    </source>
</reference>
<evidence type="ECO:0000313" key="2">
    <source>
        <dbReference type="Proteomes" id="UP000437160"/>
    </source>
</evidence>
<protein>
    <submittedName>
        <fullName evidence="1">Phage tail protein</fullName>
    </submittedName>
</protein>
<feature type="non-terminal residue" evidence="1">
    <location>
        <position position="80"/>
    </location>
</feature>
<dbReference type="EMBL" id="WNIA01000993">
    <property type="protein sequence ID" value="MTW00335.1"/>
    <property type="molecule type" value="Genomic_DNA"/>
</dbReference>
<dbReference type="AlphaFoldDB" id="A0A6I3V1H7"/>
<gene>
    <name evidence="1" type="ORF">GM536_15155</name>
</gene>